<dbReference type="EC" id="5.4.99.25" evidence="5"/>
<organism evidence="9 10">
    <name type="scientific">Thermodesulfovibrio yellowstonii</name>
    <dbReference type="NCBI Taxonomy" id="28262"/>
    <lineage>
        <taxon>Bacteria</taxon>
        <taxon>Pseudomonadati</taxon>
        <taxon>Nitrospirota</taxon>
        <taxon>Thermodesulfovibrionia</taxon>
        <taxon>Thermodesulfovibrionales</taxon>
        <taxon>Thermodesulfovibrionaceae</taxon>
        <taxon>Thermodesulfovibrio</taxon>
    </lineage>
</organism>
<keyword evidence="3 5" id="KW-0819">tRNA processing</keyword>
<dbReference type="Pfam" id="PF16198">
    <property type="entry name" value="TruB_C_2"/>
    <property type="match status" value="1"/>
</dbReference>
<dbReference type="GO" id="GO:1990481">
    <property type="term" value="P:mRNA pseudouridine synthesis"/>
    <property type="evidence" value="ECO:0007669"/>
    <property type="project" value="TreeGrafter"/>
</dbReference>
<sequence length="302" mass="33896">MNAVVVLNKPKGFTSQETVTKIKKILKVKKAGHAGTLDPMARGILIVCINEATKITPFLMELEKEYVFKAKFGISTNTYDADGKIVRVVENFKLEREQVESVLEEFTGEIMQIPPMYSAVKVGGKPLHELARKGVEIERKPKRVIIHSIKIESFEPPFVTFRVVCSKGTYVRSLCYDIGERLGMGAHIVELTRTRVGEFRVEESIELEELKSLLSNDLQPSAFSFQPKKGIFSIDQALYFLPSITMQDYIIPRFLNGNPVKIPSGIVPAGWVKVKDIRGKILGIGYGNGVIIKPERIIWEEG</sequence>
<dbReference type="InterPro" id="IPR015240">
    <property type="entry name" value="tRNA_sdUridine_synth_fam1_C"/>
</dbReference>
<comment type="caution">
    <text evidence="9">The sequence shown here is derived from an EMBL/GenBank/DDBJ whole genome shotgun (WGS) entry which is preliminary data.</text>
</comment>
<gene>
    <name evidence="5 9" type="primary">truB</name>
    <name evidence="9" type="ORF">TISLANDTSLP1_17670</name>
</gene>
<evidence type="ECO:0000256" key="1">
    <source>
        <dbReference type="ARBA" id="ARBA00000385"/>
    </source>
</evidence>
<dbReference type="Pfam" id="PF01509">
    <property type="entry name" value="TruB_N"/>
    <property type="match status" value="1"/>
</dbReference>
<feature type="domain" description="tRNA pseudouridylate synthase B C-terminal" evidence="8">
    <location>
        <begin position="172"/>
        <end position="213"/>
    </location>
</feature>
<keyword evidence="10" id="KW-1185">Reference proteome</keyword>
<dbReference type="PANTHER" id="PTHR13767">
    <property type="entry name" value="TRNA-PSEUDOURIDINE SYNTHASE"/>
    <property type="match status" value="1"/>
</dbReference>
<evidence type="ECO:0000256" key="2">
    <source>
        <dbReference type="ARBA" id="ARBA00005642"/>
    </source>
</evidence>
<comment type="function">
    <text evidence="5">Responsible for synthesis of pseudouridine from uracil-55 in the psi GC loop of transfer RNAs.</text>
</comment>
<dbReference type="NCBIfam" id="TIGR00431">
    <property type="entry name" value="TruB"/>
    <property type="match status" value="1"/>
</dbReference>
<dbReference type="GO" id="GO:0160148">
    <property type="term" value="F:tRNA pseudouridine(55) synthase activity"/>
    <property type="evidence" value="ECO:0007669"/>
    <property type="project" value="UniProtKB-EC"/>
</dbReference>
<reference evidence="9" key="1">
    <citation type="submission" date="2022-12" db="EMBL/GenBank/DDBJ databases">
        <title>Reference genome sequencing for broad-spectrum identification of bacterial and archaeal isolates by mass spectrometry.</title>
        <authorList>
            <person name="Sekiguchi Y."/>
            <person name="Tourlousse D.M."/>
        </authorList>
    </citation>
    <scope>NUCLEOTIDE SEQUENCE</scope>
    <source>
        <strain evidence="9">TSL-P1</strain>
    </source>
</reference>
<accession>A0A9W6GHN1</accession>
<evidence type="ECO:0000313" key="9">
    <source>
        <dbReference type="EMBL" id="GLI54074.1"/>
    </source>
</evidence>
<evidence type="ECO:0000259" key="8">
    <source>
        <dbReference type="Pfam" id="PF16198"/>
    </source>
</evidence>
<dbReference type="PANTHER" id="PTHR13767:SF2">
    <property type="entry name" value="PSEUDOURIDYLATE SYNTHASE TRUB1"/>
    <property type="match status" value="1"/>
</dbReference>
<evidence type="ECO:0000259" key="6">
    <source>
        <dbReference type="Pfam" id="PF01509"/>
    </source>
</evidence>
<dbReference type="AlphaFoldDB" id="A0A9W6GHN1"/>
<dbReference type="InterPro" id="IPR020103">
    <property type="entry name" value="PsdUridine_synth_cat_dom_sf"/>
</dbReference>
<protein>
    <recommendedName>
        <fullName evidence="5">tRNA pseudouridine synthase B</fullName>
        <ecNumber evidence="5">5.4.99.25</ecNumber>
    </recommendedName>
    <alternativeName>
        <fullName evidence="5">tRNA pseudouridine(55) synthase</fullName>
        <shortName evidence="5">Psi55 synthase</shortName>
    </alternativeName>
    <alternativeName>
        <fullName evidence="5">tRNA pseudouridylate synthase</fullName>
    </alternativeName>
    <alternativeName>
        <fullName evidence="5">tRNA-uridine isomerase</fullName>
    </alternativeName>
</protein>
<dbReference type="GO" id="GO:0003723">
    <property type="term" value="F:RNA binding"/>
    <property type="evidence" value="ECO:0007669"/>
    <property type="project" value="InterPro"/>
</dbReference>
<evidence type="ECO:0000259" key="7">
    <source>
        <dbReference type="Pfam" id="PF09157"/>
    </source>
</evidence>
<dbReference type="InterPro" id="IPR032819">
    <property type="entry name" value="TruB_C"/>
</dbReference>
<feature type="active site" description="Nucleophile" evidence="5">
    <location>
        <position position="38"/>
    </location>
</feature>
<evidence type="ECO:0000256" key="5">
    <source>
        <dbReference type="HAMAP-Rule" id="MF_01080"/>
    </source>
</evidence>
<dbReference type="CDD" id="cd02573">
    <property type="entry name" value="PseudoU_synth_EcTruB"/>
    <property type="match status" value="1"/>
</dbReference>
<dbReference type="Proteomes" id="UP001144297">
    <property type="component" value="Unassembled WGS sequence"/>
</dbReference>
<feature type="domain" description="tRNA pseudouridine synthase II TruB subfamily 1 C-terminal" evidence="7">
    <location>
        <begin position="242"/>
        <end position="298"/>
    </location>
</feature>
<dbReference type="SUPFAM" id="SSF55120">
    <property type="entry name" value="Pseudouridine synthase"/>
    <property type="match status" value="1"/>
</dbReference>
<dbReference type="InterPro" id="IPR002501">
    <property type="entry name" value="PsdUridine_synth_N"/>
</dbReference>
<evidence type="ECO:0000256" key="3">
    <source>
        <dbReference type="ARBA" id="ARBA00022694"/>
    </source>
</evidence>
<dbReference type="Pfam" id="PF09157">
    <property type="entry name" value="TruB-C_2"/>
    <property type="match status" value="1"/>
</dbReference>
<dbReference type="Gene3D" id="3.30.2350.10">
    <property type="entry name" value="Pseudouridine synthase"/>
    <property type="match status" value="1"/>
</dbReference>
<evidence type="ECO:0000313" key="10">
    <source>
        <dbReference type="Proteomes" id="UP001144297"/>
    </source>
</evidence>
<feature type="domain" description="Pseudouridine synthase II N-terminal" evidence="6">
    <location>
        <begin position="23"/>
        <end position="171"/>
    </location>
</feature>
<comment type="similarity">
    <text evidence="2 5">Belongs to the pseudouridine synthase TruB family. Type 1 subfamily.</text>
</comment>
<dbReference type="EMBL" id="BSDX01000001">
    <property type="protein sequence ID" value="GLI54074.1"/>
    <property type="molecule type" value="Genomic_DNA"/>
</dbReference>
<comment type="catalytic activity">
    <reaction evidence="1 5">
        <text>uridine(55) in tRNA = pseudouridine(55) in tRNA</text>
        <dbReference type="Rhea" id="RHEA:42532"/>
        <dbReference type="Rhea" id="RHEA-COMP:10101"/>
        <dbReference type="Rhea" id="RHEA-COMP:10102"/>
        <dbReference type="ChEBI" id="CHEBI:65314"/>
        <dbReference type="ChEBI" id="CHEBI:65315"/>
        <dbReference type="EC" id="5.4.99.25"/>
    </reaction>
</comment>
<proteinExistence type="inferred from homology"/>
<dbReference type="GO" id="GO:0031119">
    <property type="term" value="P:tRNA pseudouridine synthesis"/>
    <property type="evidence" value="ECO:0007669"/>
    <property type="project" value="UniProtKB-UniRule"/>
</dbReference>
<name>A0A9W6GHN1_9BACT</name>
<dbReference type="HAMAP" id="MF_01080">
    <property type="entry name" value="TruB_bact"/>
    <property type="match status" value="1"/>
</dbReference>
<evidence type="ECO:0000256" key="4">
    <source>
        <dbReference type="ARBA" id="ARBA00023235"/>
    </source>
</evidence>
<keyword evidence="4 5" id="KW-0413">Isomerase</keyword>
<dbReference type="InterPro" id="IPR014780">
    <property type="entry name" value="tRNA_psdUridine_synth_TruB"/>
</dbReference>